<name>A0A7Z0UXV2_MORCA</name>
<proteinExistence type="predicted"/>
<protein>
    <submittedName>
        <fullName evidence="1">Uncharacterized protein</fullName>
    </submittedName>
</protein>
<evidence type="ECO:0000313" key="2">
    <source>
        <dbReference type="Proteomes" id="UP000078446"/>
    </source>
</evidence>
<sequence>MPPILPENFHLANLFLELFKKFYQIHWRYIIKSIGAIIAIL</sequence>
<dbReference type="EMBL" id="LXHE01000014">
    <property type="protein sequence ID" value="OAV00290.1"/>
    <property type="molecule type" value="Genomic_DNA"/>
</dbReference>
<dbReference type="AlphaFoldDB" id="A0A7Z0UXV2"/>
<accession>A0A7Z0UXV2</accession>
<comment type="caution">
    <text evidence="1">The sequence shown here is derived from an EMBL/GenBank/DDBJ whole genome shotgun (WGS) entry which is preliminary data.</text>
</comment>
<reference evidence="1 2" key="1">
    <citation type="journal article" date="2016" name="Genome Biol. Evol.">
        <title>Comparative Genomic Analyses of the Moraxella catarrhalis Serosensitive and Seroresistant Lineages Demonstrate Their Independent Evolution.</title>
        <authorList>
            <person name="Earl J.P."/>
            <person name="de Vries S.P."/>
            <person name="Ahmed A."/>
            <person name="Powell E."/>
            <person name="Schultz M.P."/>
            <person name="Hermans P.W."/>
            <person name="Hill D.J."/>
            <person name="Zhou Z."/>
            <person name="Constantinidou C.I."/>
            <person name="Hu F.Z."/>
            <person name="Bootsma H.J."/>
            <person name="Ehrlich G.D."/>
        </authorList>
    </citation>
    <scope>NUCLEOTIDE SEQUENCE [LARGE SCALE GENOMIC DNA]</scope>
    <source>
        <strain evidence="1 2">Z7574</strain>
    </source>
</reference>
<evidence type="ECO:0000313" key="1">
    <source>
        <dbReference type="EMBL" id="OAV00290.1"/>
    </source>
</evidence>
<dbReference type="Proteomes" id="UP000078446">
    <property type="component" value="Unassembled WGS sequence"/>
</dbReference>
<gene>
    <name evidence="1" type="ORF">AO382_1440</name>
</gene>
<organism evidence="1 2">
    <name type="scientific">Moraxella catarrhalis</name>
    <name type="common">Branhamella catarrhalis</name>
    <dbReference type="NCBI Taxonomy" id="480"/>
    <lineage>
        <taxon>Bacteria</taxon>
        <taxon>Pseudomonadati</taxon>
        <taxon>Pseudomonadota</taxon>
        <taxon>Gammaproteobacteria</taxon>
        <taxon>Moraxellales</taxon>
        <taxon>Moraxellaceae</taxon>
        <taxon>Moraxella</taxon>
    </lineage>
</organism>